<dbReference type="InterPro" id="IPR008930">
    <property type="entry name" value="Terpenoid_cyclase/PrenylTrfase"/>
</dbReference>
<organism evidence="2">
    <name type="scientific">bioreactor metagenome</name>
    <dbReference type="NCBI Taxonomy" id="1076179"/>
    <lineage>
        <taxon>unclassified sequences</taxon>
        <taxon>metagenomes</taxon>
        <taxon>ecological metagenomes</taxon>
    </lineage>
</organism>
<protein>
    <recommendedName>
        <fullName evidence="1">Alpha-2-macroglobulin domain-containing protein</fullName>
    </recommendedName>
</protein>
<accession>A0A644YBZ5</accession>
<reference evidence="2" key="1">
    <citation type="submission" date="2019-08" db="EMBL/GenBank/DDBJ databases">
        <authorList>
            <person name="Kucharzyk K."/>
            <person name="Murdoch R.W."/>
            <person name="Higgins S."/>
            <person name="Loffler F."/>
        </authorList>
    </citation>
    <scope>NUCLEOTIDE SEQUENCE</scope>
</reference>
<dbReference type="InterPro" id="IPR051802">
    <property type="entry name" value="YfhM-like"/>
</dbReference>
<evidence type="ECO:0000259" key="1">
    <source>
        <dbReference type="SMART" id="SM01360"/>
    </source>
</evidence>
<feature type="domain" description="Alpha-2-macroglobulin" evidence="1">
    <location>
        <begin position="20"/>
        <end position="110"/>
    </location>
</feature>
<dbReference type="GO" id="GO:0004866">
    <property type="term" value="F:endopeptidase inhibitor activity"/>
    <property type="evidence" value="ECO:0007669"/>
    <property type="project" value="InterPro"/>
</dbReference>
<dbReference type="Pfam" id="PF00207">
    <property type="entry name" value="A2M"/>
    <property type="match status" value="1"/>
</dbReference>
<dbReference type="SUPFAM" id="SSF48239">
    <property type="entry name" value="Terpenoid cyclases/Protein prenyltransferases"/>
    <property type="match status" value="1"/>
</dbReference>
<dbReference type="EMBL" id="VSSQ01004557">
    <property type="protein sequence ID" value="MPM25697.1"/>
    <property type="molecule type" value="Genomic_DNA"/>
</dbReference>
<comment type="caution">
    <text evidence="2">The sequence shown here is derived from an EMBL/GenBank/DDBJ whole genome shotgun (WGS) entry which is preliminary data.</text>
</comment>
<sequence>MSDGGGGVVAPQIRRNFNETAFFFPQLRTNEKGETQIAFTVPESNTRWRFRVLAHDKNLNTGQAEAFAVSQKELMVTPNMPRFLRRGDVVTISTKISNLSDTVISGTARIVLFNPLTDETIPSGASQQQPFFIAPNASSDASWIFDVPDGIDAVGVRVVAQSASFSDGEQHVLAVLPNRMLVTESMRMDVNGTQTKEFTMERLVNKTSTTAEDYRLTLEFTSNPAWYAVQALPVLSAPESDNAVSWFASYYANTLGMHISKTYPKVSAMIEAWKKQGGDSETLLSNLEKNQELKNVLLEETPWVLEAKNESDQKQKLALLFDLNRNQNLTHQAIDKLKELQATQGGWSWFKGFYPSRSITQYILYGFNRLKELKAVEFSDDILSMQAKAIAYLDEEVLEGFKNLKKQNRNWRNLKTIPVYDLEYLYVRSSYGQYPVNKELQEMIGFYTSVIEKNWTQSSLYERSLIAVLMQKNNKQNIVQDMLKSYREHATVSEEMGMFWANNRAHVFMSQSAVSVHTFIMDAFRRGGAKAGEMDRMKRWLLKQKQTQKWESAHATMDAVYALLSTGTDWFSSENKTKVTVAGKAIEGTEYIKETWYNTEIVPQMGRVKIENSGNAPAWGALYRQYYEDLDKITKTDASLDVEKLLFLEKTDASGTKLIPVTGNNPLKVGDKVIVRLTVRTDRDLEFVHLKDMRAAAFEPAEQLSGVKWQGGVLYYQTSKDASSNFYFDVLPRGTYVFEYSVFVARAGDYSNGITTIQCMYAPEFTSHTAGIRVNVR</sequence>
<dbReference type="Gene3D" id="1.50.10.20">
    <property type="match status" value="1"/>
</dbReference>
<dbReference type="AlphaFoldDB" id="A0A644YBZ5"/>
<dbReference type="InterPro" id="IPR001599">
    <property type="entry name" value="Macroglobln_a2"/>
</dbReference>
<proteinExistence type="predicted"/>
<name>A0A644YBZ5_9ZZZZ</name>
<dbReference type="PANTHER" id="PTHR40094:SF1">
    <property type="entry name" value="UBIQUITIN DOMAIN-CONTAINING PROTEIN"/>
    <property type="match status" value="1"/>
</dbReference>
<evidence type="ECO:0000313" key="2">
    <source>
        <dbReference type="EMBL" id="MPM25697.1"/>
    </source>
</evidence>
<dbReference type="SMART" id="SM01360">
    <property type="entry name" value="A2M"/>
    <property type="match status" value="1"/>
</dbReference>
<dbReference type="InterPro" id="IPR041246">
    <property type="entry name" value="Bact_MG10"/>
</dbReference>
<gene>
    <name evidence="2" type="ORF">SDC9_72197</name>
</gene>
<dbReference type="Pfam" id="PF17973">
    <property type="entry name" value="bMG10"/>
    <property type="match status" value="1"/>
</dbReference>
<dbReference type="PANTHER" id="PTHR40094">
    <property type="entry name" value="ALPHA-2-MACROGLOBULIN HOMOLOG"/>
    <property type="match status" value="1"/>
</dbReference>